<evidence type="ECO:0000313" key="3">
    <source>
        <dbReference type="Proteomes" id="UP000242715"/>
    </source>
</evidence>
<keyword evidence="3" id="KW-1185">Reference proteome</keyword>
<organism evidence="2 3">
    <name type="scientific">Trifolium subterraneum</name>
    <name type="common">Subterranean clover</name>
    <dbReference type="NCBI Taxonomy" id="3900"/>
    <lineage>
        <taxon>Eukaryota</taxon>
        <taxon>Viridiplantae</taxon>
        <taxon>Streptophyta</taxon>
        <taxon>Embryophyta</taxon>
        <taxon>Tracheophyta</taxon>
        <taxon>Spermatophyta</taxon>
        <taxon>Magnoliopsida</taxon>
        <taxon>eudicotyledons</taxon>
        <taxon>Gunneridae</taxon>
        <taxon>Pentapetalae</taxon>
        <taxon>rosids</taxon>
        <taxon>fabids</taxon>
        <taxon>Fabales</taxon>
        <taxon>Fabaceae</taxon>
        <taxon>Papilionoideae</taxon>
        <taxon>50 kb inversion clade</taxon>
        <taxon>NPAAA clade</taxon>
        <taxon>Hologalegina</taxon>
        <taxon>IRL clade</taxon>
        <taxon>Trifolieae</taxon>
        <taxon>Trifolium</taxon>
    </lineage>
</organism>
<dbReference type="OrthoDB" id="787121at2759"/>
<dbReference type="EMBL" id="DF974963">
    <property type="protein sequence ID" value="GAU51067.1"/>
    <property type="molecule type" value="Genomic_DNA"/>
</dbReference>
<evidence type="ECO:0000256" key="1">
    <source>
        <dbReference type="SAM" id="MobiDB-lite"/>
    </source>
</evidence>
<sequence length="91" mass="10555">MDSYLFPRSQTPHLHYSHPSMEPVPPQMKKSPFPYEQPWPFAGNYGHSIPLHICYGHINFPGYNTYIPSYPHAPAVLLIMVIHATRRKIQL</sequence>
<reference evidence="3" key="1">
    <citation type="journal article" date="2017" name="Front. Plant Sci.">
        <title>Climate Clever Clovers: New Paradigm to Reduce the Environmental Footprint of Ruminants by Breeding Low Methanogenic Forages Utilizing Haplotype Variation.</title>
        <authorList>
            <person name="Kaur P."/>
            <person name="Appels R."/>
            <person name="Bayer P.E."/>
            <person name="Keeble-Gagnere G."/>
            <person name="Wang J."/>
            <person name="Hirakawa H."/>
            <person name="Shirasawa K."/>
            <person name="Vercoe P."/>
            <person name="Stefanova K."/>
            <person name="Durmic Z."/>
            <person name="Nichols P."/>
            <person name="Revell C."/>
            <person name="Isobe S.N."/>
            <person name="Edwards D."/>
            <person name="Erskine W."/>
        </authorList>
    </citation>
    <scope>NUCLEOTIDE SEQUENCE [LARGE SCALE GENOMIC DNA]</scope>
    <source>
        <strain evidence="3">cv. Daliak</strain>
    </source>
</reference>
<feature type="region of interest" description="Disordered" evidence="1">
    <location>
        <begin position="1"/>
        <end position="28"/>
    </location>
</feature>
<protein>
    <submittedName>
        <fullName evidence="2">Uncharacterized protein</fullName>
    </submittedName>
</protein>
<dbReference type="AlphaFoldDB" id="A0A2Z6PV60"/>
<name>A0A2Z6PV60_TRISU</name>
<dbReference type="Proteomes" id="UP000242715">
    <property type="component" value="Unassembled WGS sequence"/>
</dbReference>
<proteinExistence type="predicted"/>
<accession>A0A2Z6PV60</accession>
<gene>
    <name evidence="2" type="ORF">TSUD_84250</name>
</gene>
<evidence type="ECO:0000313" key="2">
    <source>
        <dbReference type="EMBL" id="GAU51067.1"/>
    </source>
</evidence>